<protein>
    <submittedName>
        <fullName evidence="1">Uncharacterized protein</fullName>
    </submittedName>
</protein>
<evidence type="ECO:0000313" key="2">
    <source>
        <dbReference type="Proteomes" id="UP000540989"/>
    </source>
</evidence>
<dbReference type="RefSeq" id="WP_184213022.1">
    <property type="nucleotide sequence ID" value="NZ_JACHIP010000001.1"/>
</dbReference>
<reference evidence="1 2" key="1">
    <citation type="submission" date="2020-08" db="EMBL/GenBank/DDBJ databases">
        <title>Genomic Encyclopedia of Type Strains, Phase IV (KMG-V): Genome sequencing to study the core and pangenomes of soil and plant-associated prokaryotes.</title>
        <authorList>
            <person name="Whitman W."/>
        </authorList>
    </citation>
    <scope>NUCLEOTIDE SEQUENCE [LARGE SCALE GENOMIC DNA]</scope>
    <source>
        <strain evidence="1 2">M8UP14</strain>
    </source>
</reference>
<organism evidence="1 2">
    <name type="scientific">Granulicella aggregans</name>
    <dbReference type="NCBI Taxonomy" id="474949"/>
    <lineage>
        <taxon>Bacteria</taxon>
        <taxon>Pseudomonadati</taxon>
        <taxon>Acidobacteriota</taxon>
        <taxon>Terriglobia</taxon>
        <taxon>Terriglobales</taxon>
        <taxon>Acidobacteriaceae</taxon>
        <taxon>Granulicella</taxon>
    </lineage>
</organism>
<dbReference type="Proteomes" id="UP000540989">
    <property type="component" value="Unassembled WGS sequence"/>
</dbReference>
<name>A0A7W7Z8P3_9BACT</name>
<accession>A0A7W7Z8P3</accession>
<keyword evidence="2" id="KW-1185">Reference proteome</keyword>
<dbReference type="AlphaFoldDB" id="A0A7W7Z8P3"/>
<gene>
    <name evidence="1" type="ORF">HDF16_000043</name>
</gene>
<evidence type="ECO:0000313" key="1">
    <source>
        <dbReference type="EMBL" id="MBB5055374.1"/>
    </source>
</evidence>
<comment type="caution">
    <text evidence="1">The sequence shown here is derived from an EMBL/GenBank/DDBJ whole genome shotgun (WGS) entry which is preliminary data.</text>
</comment>
<proteinExistence type="predicted"/>
<dbReference type="EMBL" id="JACHIP010000001">
    <property type="protein sequence ID" value="MBB5055374.1"/>
    <property type="molecule type" value="Genomic_DNA"/>
</dbReference>
<sequence length="113" mass="12578">MVARLDESGIAQRLDELELFIAWKDLAWIVAYKKDCFTVDDIRLVFSDGKSQIELSESAQSIPEANVVLAANVSLAVPDWYERLMVSPAFEATPTIVYRPQAAIGVETRESTS</sequence>